<comment type="caution">
    <text evidence="3">The sequence shown here is derived from an EMBL/GenBank/DDBJ whole genome shotgun (WGS) entry which is preliminary data.</text>
</comment>
<feature type="domain" description="Winged helix-turn helix" evidence="2">
    <location>
        <begin position="3"/>
        <end position="48"/>
    </location>
</feature>
<evidence type="ECO:0000259" key="2">
    <source>
        <dbReference type="Pfam" id="PF13592"/>
    </source>
</evidence>
<organism evidence="3 4">
    <name type="scientific">Deinococcus antarcticus</name>
    <dbReference type="NCBI Taxonomy" id="1298767"/>
    <lineage>
        <taxon>Bacteria</taxon>
        <taxon>Thermotogati</taxon>
        <taxon>Deinococcota</taxon>
        <taxon>Deinococci</taxon>
        <taxon>Deinococcales</taxon>
        <taxon>Deinococcaceae</taxon>
        <taxon>Deinococcus</taxon>
    </lineage>
</organism>
<dbReference type="Proteomes" id="UP001595748">
    <property type="component" value="Unassembled WGS sequence"/>
</dbReference>
<sequence>MGDEFNIELTDVCAWGYLKRLGFSFQRPRPRNVNSATEEKKEEFIKKSLWR</sequence>
<dbReference type="EMBL" id="JBHRZF010000244">
    <property type="protein sequence ID" value="MFC3863228.1"/>
    <property type="molecule type" value="Genomic_DNA"/>
</dbReference>
<feature type="compositionally biased region" description="Basic and acidic residues" evidence="1">
    <location>
        <begin position="37"/>
        <end position="51"/>
    </location>
</feature>
<gene>
    <name evidence="3" type="ORF">ACFOPQ_20920</name>
</gene>
<proteinExistence type="predicted"/>
<keyword evidence="4" id="KW-1185">Reference proteome</keyword>
<protein>
    <submittedName>
        <fullName evidence="3">Winged helix-turn-helix domain-containing protein</fullName>
    </submittedName>
</protein>
<dbReference type="InterPro" id="IPR025959">
    <property type="entry name" value="Winged_HTH_dom"/>
</dbReference>
<feature type="region of interest" description="Disordered" evidence="1">
    <location>
        <begin position="29"/>
        <end position="51"/>
    </location>
</feature>
<name>A0ABV8AG95_9DEIO</name>
<dbReference type="RefSeq" id="WP_380081162.1">
    <property type="nucleotide sequence ID" value="NZ_JBHRZF010000244.1"/>
</dbReference>
<dbReference type="Pfam" id="PF13592">
    <property type="entry name" value="HTH_33"/>
    <property type="match status" value="1"/>
</dbReference>
<evidence type="ECO:0000313" key="3">
    <source>
        <dbReference type="EMBL" id="MFC3863228.1"/>
    </source>
</evidence>
<accession>A0ABV8AG95</accession>
<evidence type="ECO:0000256" key="1">
    <source>
        <dbReference type="SAM" id="MobiDB-lite"/>
    </source>
</evidence>
<reference evidence="4" key="1">
    <citation type="journal article" date="2019" name="Int. J. Syst. Evol. Microbiol.">
        <title>The Global Catalogue of Microorganisms (GCM) 10K type strain sequencing project: providing services to taxonomists for standard genome sequencing and annotation.</title>
        <authorList>
            <consortium name="The Broad Institute Genomics Platform"/>
            <consortium name="The Broad Institute Genome Sequencing Center for Infectious Disease"/>
            <person name="Wu L."/>
            <person name="Ma J."/>
        </authorList>
    </citation>
    <scope>NUCLEOTIDE SEQUENCE [LARGE SCALE GENOMIC DNA]</scope>
    <source>
        <strain evidence="4">CCTCC AB 2013263</strain>
    </source>
</reference>
<evidence type="ECO:0000313" key="4">
    <source>
        <dbReference type="Proteomes" id="UP001595748"/>
    </source>
</evidence>